<gene>
    <name evidence="5" type="ORF">SLS56_000372</name>
</gene>
<dbReference type="Proteomes" id="UP001521116">
    <property type="component" value="Unassembled WGS sequence"/>
</dbReference>
<feature type="compositionally biased region" description="Basic and acidic residues" evidence="4">
    <location>
        <begin position="97"/>
        <end position="125"/>
    </location>
</feature>
<feature type="compositionally biased region" description="Basic and acidic residues" evidence="4">
    <location>
        <begin position="42"/>
        <end position="55"/>
    </location>
</feature>
<keyword evidence="6" id="KW-1185">Reference proteome</keyword>
<evidence type="ECO:0000256" key="2">
    <source>
        <dbReference type="ARBA" id="ARBA00009265"/>
    </source>
</evidence>
<name>A0ABR3TE67_9PEZI</name>
<dbReference type="Gene3D" id="1.25.40.10">
    <property type="entry name" value="Tetratricopeptide repeat domain"/>
    <property type="match status" value="1"/>
</dbReference>
<accession>A0ABR3TE67</accession>
<evidence type="ECO:0000256" key="4">
    <source>
        <dbReference type="SAM" id="MobiDB-lite"/>
    </source>
</evidence>
<dbReference type="PANTHER" id="PTHR13471">
    <property type="entry name" value="TETRATRICOPEPTIDE-LIKE HELICAL"/>
    <property type="match status" value="1"/>
</dbReference>
<protein>
    <recommendedName>
        <fullName evidence="7">DUF1740-domain-containing protein</fullName>
    </recommendedName>
</protein>
<dbReference type="Pfam" id="PF08424">
    <property type="entry name" value="NRDE-2"/>
    <property type="match status" value="1"/>
</dbReference>
<feature type="region of interest" description="Disordered" evidence="4">
    <location>
        <begin position="242"/>
        <end position="281"/>
    </location>
</feature>
<evidence type="ECO:0000256" key="1">
    <source>
        <dbReference type="ARBA" id="ARBA00004123"/>
    </source>
</evidence>
<evidence type="ECO:0000313" key="5">
    <source>
        <dbReference type="EMBL" id="KAL1637817.1"/>
    </source>
</evidence>
<dbReference type="InterPro" id="IPR011990">
    <property type="entry name" value="TPR-like_helical_dom_sf"/>
</dbReference>
<keyword evidence="3" id="KW-0539">Nucleus</keyword>
<feature type="compositionally biased region" description="Pro residues" evidence="4">
    <location>
        <begin position="19"/>
        <end position="31"/>
    </location>
</feature>
<evidence type="ECO:0000256" key="3">
    <source>
        <dbReference type="ARBA" id="ARBA00023242"/>
    </source>
</evidence>
<comment type="caution">
    <text evidence="5">The sequence shown here is derived from an EMBL/GenBank/DDBJ whole genome shotgun (WGS) entry which is preliminary data.</text>
</comment>
<feature type="compositionally biased region" description="Basic and acidic residues" evidence="4">
    <location>
        <begin position="78"/>
        <end position="89"/>
    </location>
</feature>
<dbReference type="EMBL" id="JAJVDC020000002">
    <property type="protein sequence ID" value="KAL1637817.1"/>
    <property type="molecule type" value="Genomic_DNA"/>
</dbReference>
<dbReference type="InterPro" id="IPR013633">
    <property type="entry name" value="NRDE-2"/>
</dbReference>
<proteinExistence type="inferred from homology"/>
<sequence>MDQAAKPIVPKFSSFKPNSQPPQPPKEPSPNPDEDRHRRRRDRGEGRDRDRDHRSSRSRHRSSRSHHEDHDRHHRDRDHREHRDREKRDERRHRHKNEGETRRHRDSEGKREERRDDRAVTEPKPKPQPVSQDVLYIVDTKGDLGILQYGGLHKYSVPAYHRAGYGSVLGLPSHARIDRLASDDRDIVIDMARRRGGSERQLLSKRFAAKEAPALRVIKPLDYDAANELDLDQDFIPVRSLKRKRGSESPEPETEKIDYRSIEGKAKPSNEPADSDLEYASDDMGAGSHQDFFSDAKNRNALLTRKVQSNPRDIQTWLDLVDHQESMIRIGSSDVHRQLKATELHALASLRFDIYQRALKAMHSERLVVGLMDESSKIHQREEHFDRWKKVLAENPESTDLWIKYLDTLQTNLAEFHFEDCRLKFLECLAILSKSATAEAQKLRVYVFLRLTSLMRHAGYHERAIALWQAVLEYQVFRPSYDDAISVSTILQDFEDFWESECPRIGEPGSSGWATSKRDGVFPDPPESTIEDEDVEISLRRLFESFTQKENRRMNILQWPGRTTDEFGEDDPFHVVLFSDIKAEVGLLTEQLPLMLLIEAYLCFWGLPPLPSDLQSRSWWLDPFLRGERLPAGRSHQLLVQDSSNSAEADLHYDIDDWEPPAATFHVSTEDLFNDGFFSGTRSKEQNEWLSRTFKIIAHAIADDAVAEYYLAFEWHCNPAVAAKAAKALLKKRSSSMRLYNAFALIENRSGKMTEANRVFSMALGMSSQLPDSAKKWSILLWRTWIWEALRTDDIRSARHRISSIGETNPSPEVRASEDGEDAFHPATVLKVRNTLTEGRDHSLSTGHAMLAVYYAECLSLFVYLHNKYDIEGALGALRHLFAQLQSRNLLSSTANEAAHQAQYQLLLYHTKRVKLFKPAVTRSAIQESIKLFPNNTKFLAMYAANEARFRVDDRVRAIMQDVVLQNDEQSIVGWLFSVYSELERGENLGGTTHAVRAAFDKATQSESGKKSSAIWTSYVLYLCSISDRAAAKRVYFRGLLHLPYSKSYIMLAFEHLVDDMDFKELRSVYSTLQEKELRVHVEIEEELDEVQKAIDRRRQSAQALE</sequence>
<feature type="region of interest" description="Disordered" evidence="4">
    <location>
        <begin position="508"/>
        <end position="527"/>
    </location>
</feature>
<feature type="region of interest" description="Disordered" evidence="4">
    <location>
        <begin position="1"/>
        <end position="132"/>
    </location>
</feature>
<feature type="compositionally biased region" description="Basic and acidic residues" evidence="4">
    <location>
        <begin position="253"/>
        <end position="268"/>
    </location>
</feature>
<reference evidence="5 6" key="1">
    <citation type="submission" date="2024-02" db="EMBL/GenBank/DDBJ databases">
        <title>De novo assembly and annotation of 12 fungi associated with fruit tree decline syndrome in Ontario, Canada.</title>
        <authorList>
            <person name="Sulman M."/>
            <person name="Ellouze W."/>
            <person name="Ilyukhin E."/>
        </authorList>
    </citation>
    <scope>NUCLEOTIDE SEQUENCE [LARGE SCALE GENOMIC DNA]</scope>
    <source>
        <strain evidence="5 6">M1-105</strain>
    </source>
</reference>
<evidence type="ECO:0008006" key="7">
    <source>
        <dbReference type="Google" id="ProtNLM"/>
    </source>
</evidence>
<organism evidence="5 6">
    <name type="scientific">Neofusicoccum ribis</name>
    <dbReference type="NCBI Taxonomy" id="45134"/>
    <lineage>
        <taxon>Eukaryota</taxon>
        <taxon>Fungi</taxon>
        <taxon>Dikarya</taxon>
        <taxon>Ascomycota</taxon>
        <taxon>Pezizomycotina</taxon>
        <taxon>Dothideomycetes</taxon>
        <taxon>Dothideomycetes incertae sedis</taxon>
        <taxon>Botryosphaeriales</taxon>
        <taxon>Botryosphaeriaceae</taxon>
        <taxon>Neofusicoccum</taxon>
    </lineage>
</organism>
<dbReference type="PANTHER" id="PTHR13471:SF0">
    <property type="entry name" value="NUCLEAR EXOSOME REGULATOR NRDE2"/>
    <property type="match status" value="1"/>
</dbReference>
<comment type="similarity">
    <text evidence="2">Belongs to the NRDE2 family.</text>
</comment>
<evidence type="ECO:0000313" key="6">
    <source>
        <dbReference type="Proteomes" id="UP001521116"/>
    </source>
</evidence>
<comment type="subcellular location">
    <subcellularLocation>
        <location evidence="1">Nucleus</location>
    </subcellularLocation>
</comment>